<reference evidence="4" key="2">
    <citation type="submission" date="2025-04" db="UniProtKB">
        <authorList>
            <consortium name="RefSeq"/>
        </authorList>
    </citation>
    <scope>IDENTIFICATION</scope>
    <source>
        <strain evidence="4">Aabys</strain>
    </source>
</reference>
<gene>
    <name evidence="2" type="primary">101900130</name>
    <name evidence="4" type="synonym">LOC101900130</name>
</gene>
<dbReference type="VEuPathDB" id="VectorBase:MDOMA2_011616"/>
<reference evidence="2" key="1">
    <citation type="submission" date="2020-05" db="UniProtKB">
        <authorList>
            <consortium name="EnsemblMetazoa"/>
        </authorList>
    </citation>
    <scope>IDENTIFICATION</scope>
    <source>
        <strain evidence="2">Aabys</strain>
    </source>
</reference>
<feature type="chain" id="PRO_5044561030" evidence="1">
    <location>
        <begin position="27"/>
        <end position="110"/>
    </location>
</feature>
<keyword evidence="3" id="KW-1185">Reference proteome</keyword>
<dbReference type="EnsemblMetazoa" id="MDOA009718-RA">
    <property type="protein sequence ID" value="MDOA009718-PA"/>
    <property type="gene ID" value="MDOA009718"/>
</dbReference>
<sequence>MFQIKSTKWITLTFVFFVTFFTGVAAKPTFDIYNDDYYSDYATRRSGEQSDHILSSLKRGYYYIDNGSIIPVRRSDDPNTGYVHYSYTPIAHYRKQRSEHKKLFVPNFFG</sequence>
<keyword evidence="1" id="KW-0732">Signal</keyword>
<dbReference type="KEGG" id="mde:101900130"/>
<dbReference type="AlphaFoldDB" id="A0A1I8MYG7"/>
<dbReference type="RefSeq" id="XP_005177765.1">
    <property type="nucleotide sequence ID" value="XM_005177708.3"/>
</dbReference>
<accession>A0A1I8MYG7</accession>
<organism evidence="2">
    <name type="scientific">Musca domestica</name>
    <name type="common">House fly</name>
    <dbReference type="NCBI Taxonomy" id="7370"/>
    <lineage>
        <taxon>Eukaryota</taxon>
        <taxon>Metazoa</taxon>
        <taxon>Ecdysozoa</taxon>
        <taxon>Arthropoda</taxon>
        <taxon>Hexapoda</taxon>
        <taxon>Insecta</taxon>
        <taxon>Pterygota</taxon>
        <taxon>Neoptera</taxon>
        <taxon>Endopterygota</taxon>
        <taxon>Diptera</taxon>
        <taxon>Brachycera</taxon>
        <taxon>Muscomorpha</taxon>
        <taxon>Muscoidea</taxon>
        <taxon>Muscidae</taxon>
        <taxon>Musca</taxon>
    </lineage>
</organism>
<feature type="signal peptide" evidence="1">
    <location>
        <begin position="1"/>
        <end position="26"/>
    </location>
</feature>
<proteinExistence type="predicted"/>
<dbReference type="OrthoDB" id="7882602at2759"/>
<evidence type="ECO:0000256" key="1">
    <source>
        <dbReference type="SAM" id="SignalP"/>
    </source>
</evidence>
<dbReference type="VEuPathDB" id="VectorBase:MDOA009718"/>
<evidence type="ECO:0000313" key="3">
    <source>
        <dbReference type="Proteomes" id="UP001652621"/>
    </source>
</evidence>
<name>A0A1I8MYG7_MUSDO</name>
<dbReference type="GeneID" id="101900130"/>
<evidence type="ECO:0000313" key="2">
    <source>
        <dbReference type="EnsemblMetazoa" id="MDOA009718-PA"/>
    </source>
</evidence>
<protein>
    <submittedName>
        <fullName evidence="4">Uncharacterized protein LOC101900130</fullName>
    </submittedName>
</protein>
<dbReference type="Proteomes" id="UP001652621">
    <property type="component" value="Unplaced"/>
</dbReference>
<evidence type="ECO:0000313" key="4">
    <source>
        <dbReference type="RefSeq" id="XP_005177765.1"/>
    </source>
</evidence>